<dbReference type="Pfam" id="PF01381">
    <property type="entry name" value="HTH_3"/>
    <property type="match status" value="1"/>
</dbReference>
<dbReference type="CDD" id="cd00093">
    <property type="entry name" value="HTH_XRE"/>
    <property type="match status" value="1"/>
</dbReference>
<keyword evidence="1" id="KW-0238">DNA-binding</keyword>
<dbReference type="SUPFAM" id="SSF47413">
    <property type="entry name" value="lambda repressor-like DNA-binding domains"/>
    <property type="match status" value="1"/>
</dbReference>
<dbReference type="PANTHER" id="PTHR10245:SF15">
    <property type="entry name" value="ENDOTHELIAL DIFFERENTIATION-RELATED FACTOR 1"/>
    <property type="match status" value="1"/>
</dbReference>
<dbReference type="InterPro" id="IPR001387">
    <property type="entry name" value="Cro/C1-type_HTH"/>
</dbReference>
<evidence type="ECO:0000256" key="1">
    <source>
        <dbReference type="ARBA" id="ARBA00023125"/>
    </source>
</evidence>
<dbReference type="PANTHER" id="PTHR10245">
    <property type="entry name" value="ENDOTHELIAL DIFFERENTIATION-RELATED FACTOR 1 MULTIPROTEIN BRIDGING FACTOR 1"/>
    <property type="match status" value="1"/>
</dbReference>
<dbReference type="GO" id="GO:0003677">
    <property type="term" value="F:DNA binding"/>
    <property type="evidence" value="ECO:0007669"/>
    <property type="project" value="UniProtKB-KW"/>
</dbReference>
<evidence type="ECO:0000313" key="4">
    <source>
        <dbReference type="EMBL" id="QHT22382.1"/>
    </source>
</evidence>
<dbReference type="GO" id="GO:0005634">
    <property type="term" value="C:nucleus"/>
    <property type="evidence" value="ECO:0007669"/>
    <property type="project" value="TreeGrafter"/>
</dbReference>
<dbReference type="InterPro" id="IPR010982">
    <property type="entry name" value="Lambda_DNA-bd_dom_sf"/>
</dbReference>
<dbReference type="Gene3D" id="1.10.260.40">
    <property type="entry name" value="lambda repressor-like DNA-binding domains"/>
    <property type="match status" value="1"/>
</dbReference>
<sequence>MFQDWTPVGWNKQGTKQSNETKKDFLKRESQAGRVISSMNNTTCNKAGSNGLNDKVMSARKLDEEEDTFKHKSVSLSISKRIAQKRCEMKLTQKDLAMKLSLPESIIKDYEKPDGKVIPNPNILNKIEKILGRVRD</sequence>
<proteinExistence type="predicted"/>
<accession>A0A6C0E0Z5</accession>
<evidence type="ECO:0000256" key="2">
    <source>
        <dbReference type="SAM" id="MobiDB-lite"/>
    </source>
</evidence>
<feature type="domain" description="HTH cro/C1-type" evidence="3">
    <location>
        <begin position="82"/>
        <end position="132"/>
    </location>
</feature>
<reference evidence="4" key="1">
    <citation type="journal article" date="2020" name="Nature">
        <title>Giant virus diversity and host interactions through global metagenomics.</title>
        <authorList>
            <person name="Schulz F."/>
            <person name="Roux S."/>
            <person name="Paez-Espino D."/>
            <person name="Jungbluth S."/>
            <person name="Walsh D.A."/>
            <person name="Denef V.J."/>
            <person name="McMahon K.D."/>
            <person name="Konstantinidis K.T."/>
            <person name="Eloe-Fadrosh E.A."/>
            <person name="Kyrpides N.C."/>
            <person name="Woyke T."/>
        </authorList>
    </citation>
    <scope>NUCLEOTIDE SEQUENCE</scope>
    <source>
        <strain evidence="4">GVMAG-M-3300023179-111</strain>
    </source>
</reference>
<organism evidence="4">
    <name type="scientific">viral metagenome</name>
    <dbReference type="NCBI Taxonomy" id="1070528"/>
    <lineage>
        <taxon>unclassified sequences</taxon>
        <taxon>metagenomes</taxon>
        <taxon>organismal metagenomes</taxon>
    </lineage>
</organism>
<feature type="region of interest" description="Disordered" evidence="2">
    <location>
        <begin position="1"/>
        <end position="25"/>
    </location>
</feature>
<dbReference type="EMBL" id="MN739709">
    <property type="protein sequence ID" value="QHT22382.1"/>
    <property type="molecule type" value="Genomic_DNA"/>
</dbReference>
<dbReference type="PROSITE" id="PS50943">
    <property type="entry name" value="HTH_CROC1"/>
    <property type="match status" value="1"/>
</dbReference>
<evidence type="ECO:0000259" key="3">
    <source>
        <dbReference type="PROSITE" id="PS50943"/>
    </source>
</evidence>
<name>A0A6C0E0Z5_9ZZZZ</name>
<protein>
    <recommendedName>
        <fullName evidence="3">HTH cro/C1-type domain-containing protein</fullName>
    </recommendedName>
</protein>
<dbReference type="AlphaFoldDB" id="A0A6C0E0Z5"/>